<evidence type="ECO:0000256" key="2">
    <source>
        <dbReference type="ARBA" id="ARBA00023002"/>
    </source>
</evidence>
<evidence type="ECO:0000313" key="5">
    <source>
        <dbReference type="Proteomes" id="UP001165368"/>
    </source>
</evidence>
<dbReference type="SUPFAM" id="SSF50475">
    <property type="entry name" value="FMN-binding split barrel"/>
    <property type="match status" value="1"/>
</dbReference>
<keyword evidence="5" id="KW-1185">Reference proteome</keyword>
<feature type="domain" description="Flavin reductase like" evidence="3">
    <location>
        <begin position="17"/>
        <end position="162"/>
    </location>
</feature>
<dbReference type="Gene3D" id="2.30.110.10">
    <property type="entry name" value="Electron Transport, Fmn-binding Protein, Chain A"/>
    <property type="match status" value="1"/>
</dbReference>
<protein>
    <submittedName>
        <fullName evidence="4">Flavin reductase family protein</fullName>
    </submittedName>
</protein>
<dbReference type="PANTHER" id="PTHR30466">
    <property type="entry name" value="FLAVIN REDUCTASE"/>
    <property type="match status" value="1"/>
</dbReference>
<comment type="caution">
    <text evidence="4">The sequence shown here is derived from an EMBL/GenBank/DDBJ whole genome shotgun (WGS) entry which is preliminary data.</text>
</comment>
<dbReference type="EMBL" id="JAKLTQ010000007">
    <property type="protein sequence ID" value="MCG2622599.1"/>
    <property type="molecule type" value="Genomic_DNA"/>
</dbReference>
<proteinExistence type="inferred from homology"/>
<dbReference type="Pfam" id="PF01613">
    <property type="entry name" value="Flavin_Reduct"/>
    <property type="match status" value="1"/>
</dbReference>
<evidence type="ECO:0000259" key="3">
    <source>
        <dbReference type="SMART" id="SM00903"/>
    </source>
</evidence>
<accession>A0ABS9L7F7</accession>
<evidence type="ECO:0000313" key="4">
    <source>
        <dbReference type="EMBL" id="MCG2622599.1"/>
    </source>
</evidence>
<reference evidence="4" key="1">
    <citation type="submission" date="2022-01" db="EMBL/GenBank/DDBJ databases">
        <authorList>
            <person name="Jo J.-H."/>
            <person name="Im W.-T."/>
        </authorList>
    </citation>
    <scope>NUCLEOTIDE SEQUENCE</scope>
    <source>
        <strain evidence="4">I2-34</strain>
    </source>
</reference>
<dbReference type="InterPro" id="IPR002563">
    <property type="entry name" value="Flavin_Rdtase-like_dom"/>
</dbReference>
<name>A0ABS9L7F7_9MICC</name>
<dbReference type="InterPro" id="IPR050268">
    <property type="entry name" value="NADH-dep_flavin_reductase"/>
</dbReference>
<gene>
    <name evidence="4" type="ORF">LVY72_11825</name>
</gene>
<sequence>MHYPTLAIDPAQMRQTLGRFPTGVVVVTAQGRSGPAGMTLQSFMSLSLDPPLILLAVARTSKSWPEIATAGRFAVNILAEDQAGLARQFARSGSDKFGGVGHRTADLTGAPLLKGVIAWIECELHSVHPGGDHDVVVARVLDLGVAEESSAPLLFCRSAFPRLEK</sequence>
<organism evidence="4 5">
    <name type="scientific">Arthrobacter hankyongi</name>
    <dbReference type="NCBI Taxonomy" id="2904801"/>
    <lineage>
        <taxon>Bacteria</taxon>
        <taxon>Bacillati</taxon>
        <taxon>Actinomycetota</taxon>
        <taxon>Actinomycetes</taxon>
        <taxon>Micrococcales</taxon>
        <taxon>Micrococcaceae</taxon>
        <taxon>Arthrobacter</taxon>
    </lineage>
</organism>
<dbReference type="RefSeq" id="WP_237821056.1">
    <property type="nucleotide sequence ID" value="NZ_JAKLTQ010000007.1"/>
</dbReference>
<dbReference type="InterPro" id="IPR012349">
    <property type="entry name" value="Split_barrel_FMN-bd"/>
</dbReference>
<keyword evidence="2" id="KW-0560">Oxidoreductase</keyword>
<dbReference type="PANTHER" id="PTHR30466:SF11">
    <property type="entry name" value="FLAVIN-DEPENDENT MONOOXYGENASE, REDUCTASE SUBUNIT HSAB"/>
    <property type="match status" value="1"/>
</dbReference>
<dbReference type="SMART" id="SM00903">
    <property type="entry name" value="Flavin_Reduct"/>
    <property type="match status" value="1"/>
</dbReference>
<dbReference type="Proteomes" id="UP001165368">
    <property type="component" value="Unassembled WGS sequence"/>
</dbReference>
<comment type="similarity">
    <text evidence="1">Belongs to the non-flavoprotein flavin reductase family.</text>
</comment>
<evidence type="ECO:0000256" key="1">
    <source>
        <dbReference type="ARBA" id="ARBA00008898"/>
    </source>
</evidence>